<accession>A0A5B9FS18</accession>
<dbReference type="RefSeq" id="WP_147582461.1">
    <property type="nucleotide sequence ID" value="NZ_CP042831.1"/>
</dbReference>
<dbReference type="KEGG" id="fak:FUA48_04635"/>
<protein>
    <submittedName>
        <fullName evidence="2">Uncharacterized protein</fullName>
    </submittedName>
</protein>
<evidence type="ECO:0000256" key="1">
    <source>
        <dbReference type="SAM" id="SignalP"/>
    </source>
</evidence>
<keyword evidence="3" id="KW-1185">Reference proteome</keyword>
<proteinExistence type="predicted"/>
<evidence type="ECO:0000313" key="3">
    <source>
        <dbReference type="Proteomes" id="UP000321222"/>
    </source>
</evidence>
<feature type="chain" id="PRO_5022995004" evidence="1">
    <location>
        <begin position="18"/>
        <end position="201"/>
    </location>
</feature>
<name>A0A5B9FS18_9FLAO</name>
<dbReference type="EMBL" id="CP042831">
    <property type="protein sequence ID" value="QEE48886.1"/>
    <property type="molecule type" value="Genomic_DNA"/>
</dbReference>
<reference evidence="2 3" key="1">
    <citation type="submission" date="2019-08" db="EMBL/GenBank/DDBJ databases">
        <title>Flavobacterium alkalisoli sp. nov., isolated from rhizosphere soil of Suaeda salsa.</title>
        <authorList>
            <person name="Sun J.-Q."/>
            <person name="Xu L."/>
        </authorList>
    </citation>
    <scope>NUCLEOTIDE SEQUENCE [LARGE SCALE GENOMIC DNA]</scope>
    <source>
        <strain evidence="2 3">XS-5</strain>
    </source>
</reference>
<organism evidence="2 3">
    <name type="scientific">Flavobacterium alkalisoli</name>
    <dbReference type="NCBI Taxonomy" id="2602769"/>
    <lineage>
        <taxon>Bacteria</taxon>
        <taxon>Pseudomonadati</taxon>
        <taxon>Bacteroidota</taxon>
        <taxon>Flavobacteriia</taxon>
        <taxon>Flavobacteriales</taxon>
        <taxon>Flavobacteriaceae</taxon>
        <taxon>Flavobacterium</taxon>
    </lineage>
</organism>
<evidence type="ECO:0000313" key="2">
    <source>
        <dbReference type="EMBL" id="QEE48886.1"/>
    </source>
</evidence>
<sequence>MKKILFFLLLFPLTVSAKFYDGTITLSNGSVKMGMVEIPKHSKSKNIRFKSNEKAKAVNVEIKGINGFTIFDDGKTYNYMTLKLANIKTFKKEFNIDDEVAWVRVESEGTISIVVAYTKSLDGYVGPVYYLHKKGEDHCKYLTVFYADNMFHINEFANIKYMCKIIFKDSCPELVENLSKDAFKEKGLVLLNDLYNEYCGE</sequence>
<gene>
    <name evidence="2" type="ORF">FUA48_04635</name>
</gene>
<dbReference type="Proteomes" id="UP000321222">
    <property type="component" value="Chromosome"/>
</dbReference>
<dbReference type="AlphaFoldDB" id="A0A5B9FS18"/>
<feature type="signal peptide" evidence="1">
    <location>
        <begin position="1"/>
        <end position="17"/>
    </location>
</feature>
<keyword evidence="1" id="KW-0732">Signal</keyword>
<dbReference type="OrthoDB" id="1348072at2"/>